<dbReference type="InterPro" id="IPR019133">
    <property type="entry name" value="MIC60"/>
</dbReference>
<evidence type="ECO:0000313" key="6">
    <source>
        <dbReference type="EMBL" id="RJF83223.1"/>
    </source>
</evidence>
<comment type="caution">
    <text evidence="6">The sequence shown here is derived from an EMBL/GenBank/DDBJ whole genome shotgun (WGS) entry which is preliminary data.</text>
</comment>
<dbReference type="NCBIfam" id="NF046037">
    <property type="entry name" value="carphisopro"/>
    <property type="match status" value="1"/>
</dbReference>
<dbReference type="RefSeq" id="WP_119828864.1">
    <property type="nucleotide sequence ID" value="NZ_QYUL01000001.1"/>
</dbReference>
<reference evidence="6 7" key="1">
    <citation type="submission" date="2018-09" db="EMBL/GenBank/DDBJ databases">
        <authorList>
            <person name="Zhu H."/>
        </authorList>
    </citation>
    <scope>NUCLEOTIDE SEQUENCE [LARGE SCALE GENOMIC DNA]</scope>
    <source>
        <strain evidence="6 7">K2W22B-5</strain>
    </source>
</reference>
<sequence length="554" mass="55145">MTSRPGSERVGADRPVNEQDGDATSGSPVASGPASTGNAPTGNADVGAVDRIVERFGGIRPMANKLDIPVTTVQGWRKRGAIPLARHADLRVAATKHAIALDDADLDAATPTEERGAADSAPVTETTVAEAPTTTPESPQTEATLNAAAPDDAAKPDAPATESITASITAPVAESVAAPAASVEPPPSLPAPDYLDEPRSASGFASALSIVALLVGAAALAEPWWGPQLSGWPNGASVPAASVSGASAPAADPALRAQVQQLADRVGRLEQRPASAAPAGDSAALDAAISQLTQRLDSLEKRPAATGGANTAGADAAGAAALADRLGGLEQRLTTLGGGAKAAQDLGKEVEALKQQIASVGQTVETRRDSGMAAQALVLAAGQLRATLAAGQPFQQDLQSVRALGIGDAGVTQPLDAVAPFAAKGIPTQAQITDRFRPLASDIVRAAERGDGANWIDSVIGKLSTLVTVRRQGGGVVGSSADAIVARAEAALGENNLGKAVEELAALQGAGAGAAAAWLADAKARLAADQAARALTQRAIALLTAASGGKGAAQ</sequence>
<accession>A0A418VZP0</accession>
<proteinExistence type="predicted"/>
<dbReference type="OrthoDB" id="8421723at2"/>
<evidence type="ECO:0008006" key="8">
    <source>
        <dbReference type="Google" id="ProtNLM"/>
    </source>
</evidence>
<feature type="compositionally biased region" description="Low complexity" evidence="5">
    <location>
        <begin position="120"/>
        <end position="143"/>
    </location>
</feature>
<feature type="region of interest" description="Disordered" evidence="5">
    <location>
        <begin position="1"/>
        <end position="46"/>
    </location>
</feature>
<organism evidence="6 7">
    <name type="scientific">Azospirillum cavernae</name>
    <dbReference type="NCBI Taxonomy" id="2320860"/>
    <lineage>
        <taxon>Bacteria</taxon>
        <taxon>Pseudomonadati</taxon>
        <taxon>Pseudomonadota</taxon>
        <taxon>Alphaproteobacteria</taxon>
        <taxon>Rhodospirillales</taxon>
        <taxon>Azospirillaceae</taxon>
        <taxon>Azospirillum</taxon>
    </lineage>
</organism>
<protein>
    <recommendedName>
        <fullName evidence="8">Inner membrane protein</fullName>
    </recommendedName>
</protein>
<keyword evidence="3" id="KW-1133">Transmembrane helix</keyword>
<feature type="region of interest" description="Disordered" evidence="5">
    <location>
        <begin position="106"/>
        <end position="143"/>
    </location>
</feature>
<evidence type="ECO:0000256" key="2">
    <source>
        <dbReference type="ARBA" id="ARBA00022692"/>
    </source>
</evidence>
<evidence type="ECO:0000256" key="3">
    <source>
        <dbReference type="ARBA" id="ARBA00022989"/>
    </source>
</evidence>
<dbReference type="GO" id="GO:0016020">
    <property type="term" value="C:membrane"/>
    <property type="evidence" value="ECO:0007669"/>
    <property type="project" value="UniProtKB-SubCell"/>
</dbReference>
<keyword evidence="2" id="KW-0812">Transmembrane</keyword>
<evidence type="ECO:0000256" key="1">
    <source>
        <dbReference type="ARBA" id="ARBA00004370"/>
    </source>
</evidence>
<evidence type="ECO:0000313" key="7">
    <source>
        <dbReference type="Proteomes" id="UP000283458"/>
    </source>
</evidence>
<feature type="compositionally biased region" description="Polar residues" evidence="5">
    <location>
        <begin position="22"/>
        <end position="41"/>
    </location>
</feature>
<feature type="compositionally biased region" description="Basic and acidic residues" evidence="5">
    <location>
        <begin position="1"/>
        <end position="17"/>
    </location>
</feature>
<evidence type="ECO:0000256" key="4">
    <source>
        <dbReference type="ARBA" id="ARBA00023136"/>
    </source>
</evidence>
<keyword evidence="4" id="KW-0472">Membrane</keyword>
<gene>
    <name evidence="6" type="ORF">D3877_00520</name>
</gene>
<dbReference type="Pfam" id="PF09731">
    <property type="entry name" value="Mitofilin"/>
    <property type="match status" value="1"/>
</dbReference>
<dbReference type="EMBL" id="QYUL01000001">
    <property type="protein sequence ID" value="RJF83223.1"/>
    <property type="molecule type" value="Genomic_DNA"/>
</dbReference>
<dbReference type="AlphaFoldDB" id="A0A418VZP0"/>
<evidence type="ECO:0000256" key="5">
    <source>
        <dbReference type="SAM" id="MobiDB-lite"/>
    </source>
</evidence>
<keyword evidence="7" id="KW-1185">Reference proteome</keyword>
<comment type="subcellular location">
    <subcellularLocation>
        <location evidence="1">Membrane</location>
    </subcellularLocation>
</comment>
<dbReference type="InterPro" id="IPR059216">
    <property type="entry name" value="LeuA_carph_isopro_dom"/>
</dbReference>
<name>A0A418VZP0_9PROT</name>
<dbReference type="Proteomes" id="UP000283458">
    <property type="component" value="Unassembled WGS sequence"/>
</dbReference>